<dbReference type="EMBL" id="MHMW01000025">
    <property type="protein sequence ID" value="OGZ33803.1"/>
    <property type="molecule type" value="Genomic_DNA"/>
</dbReference>
<dbReference type="InterPro" id="IPR013185">
    <property type="entry name" value="Transl_elong_KOW-like"/>
</dbReference>
<organism evidence="3 4">
    <name type="scientific">Candidatus Portnoybacteria bacterium RBG_19FT_COMBO_36_7</name>
    <dbReference type="NCBI Taxonomy" id="1801992"/>
    <lineage>
        <taxon>Bacteria</taxon>
        <taxon>Candidatus Portnoyibacteriota</taxon>
    </lineage>
</organism>
<dbReference type="NCBIfam" id="NF001810">
    <property type="entry name" value="PRK00529.1"/>
    <property type="match status" value="1"/>
</dbReference>
<dbReference type="FunFam" id="2.40.50.140:FF:000004">
    <property type="entry name" value="Elongation factor P"/>
    <property type="match status" value="1"/>
</dbReference>
<dbReference type="GO" id="GO:0005829">
    <property type="term" value="C:cytosol"/>
    <property type="evidence" value="ECO:0007669"/>
    <property type="project" value="UniProtKB-ARBA"/>
</dbReference>
<reference evidence="3 4" key="1">
    <citation type="journal article" date="2016" name="Nat. Commun.">
        <title>Thousands of microbial genomes shed light on interconnected biogeochemical processes in an aquifer system.</title>
        <authorList>
            <person name="Anantharaman K."/>
            <person name="Brown C.T."/>
            <person name="Hug L.A."/>
            <person name="Sharon I."/>
            <person name="Castelle C.J."/>
            <person name="Probst A.J."/>
            <person name="Thomas B.C."/>
            <person name="Singh A."/>
            <person name="Wilkins M.J."/>
            <person name="Karaoz U."/>
            <person name="Brodie E.L."/>
            <person name="Williams K.H."/>
            <person name="Hubbard S.S."/>
            <person name="Banfield J.F."/>
        </authorList>
    </citation>
    <scope>NUCLEOTIDE SEQUENCE [LARGE SCALE GENOMIC DNA]</scope>
</reference>
<dbReference type="STRING" id="1801992.A2Y98_02670"/>
<dbReference type="AlphaFoldDB" id="A0A1G2F743"/>
<dbReference type="Pfam" id="PF08207">
    <property type="entry name" value="EFP_N"/>
    <property type="match status" value="1"/>
</dbReference>
<dbReference type="Pfam" id="PF09285">
    <property type="entry name" value="Elong-fact-P_C"/>
    <property type="match status" value="1"/>
</dbReference>
<comment type="similarity">
    <text evidence="1">Belongs to the elongation factor P family.</text>
</comment>
<dbReference type="InterPro" id="IPR013852">
    <property type="entry name" value="Transl_elong_P/YeiP_CS"/>
</dbReference>
<dbReference type="SUPFAM" id="SSF50104">
    <property type="entry name" value="Translation proteins SH3-like domain"/>
    <property type="match status" value="1"/>
</dbReference>
<dbReference type="Gene3D" id="2.40.50.140">
    <property type="entry name" value="Nucleic acid-binding proteins"/>
    <property type="match status" value="2"/>
</dbReference>
<evidence type="ECO:0000313" key="3">
    <source>
        <dbReference type="EMBL" id="OGZ33803.1"/>
    </source>
</evidence>
<feature type="domain" description="Elongation factor P C-terminal" evidence="2">
    <location>
        <begin position="130"/>
        <end position="185"/>
    </location>
</feature>
<name>A0A1G2F743_9BACT</name>
<evidence type="ECO:0000259" key="2">
    <source>
        <dbReference type="SMART" id="SM00841"/>
    </source>
</evidence>
<comment type="caution">
    <text evidence="3">The sequence shown here is derived from an EMBL/GenBank/DDBJ whole genome shotgun (WGS) entry which is preliminary data.</text>
</comment>
<dbReference type="PANTHER" id="PTHR30053">
    <property type="entry name" value="ELONGATION FACTOR P"/>
    <property type="match status" value="1"/>
</dbReference>
<dbReference type="GO" id="GO:0003746">
    <property type="term" value="F:translation elongation factor activity"/>
    <property type="evidence" value="ECO:0007669"/>
    <property type="project" value="TreeGrafter"/>
</dbReference>
<dbReference type="SUPFAM" id="SSF50249">
    <property type="entry name" value="Nucleic acid-binding proteins"/>
    <property type="match status" value="1"/>
</dbReference>
<accession>A0A1G2F743</accession>
<sequence length="190" mass="21615">MLSYSELRPGVFFILDGQPYEVLEFSFLRMQQRKPVAQTKIKNLVSGKIISRNFQPNETFEEAQINYKNVKFLYSHRGKFVLCEPNNPSQRFELGQEQIGELANFLKSNSQIEVIEFKEKIINITLPIKMDFKVIEAPPGIKGDTAQGGTKAVKIETGATINVPLFINEGDIIRINTQTGLYAERVEKSK</sequence>
<dbReference type="InterPro" id="IPR020599">
    <property type="entry name" value="Transl_elong_fac_P/YeiP"/>
</dbReference>
<dbReference type="SMART" id="SM00841">
    <property type="entry name" value="Elong-fact-P_C"/>
    <property type="match status" value="1"/>
</dbReference>
<proteinExistence type="inferred from homology"/>
<dbReference type="PROSITE" id="PS01275">
    <property type="entry name" value="EFP"/>
    <property type="match status" value="1"/>
</dbReference>
<dbReference type="InterPro" id="IPR012340">
    <property type="entry name" value="NA-bd_OB-fold"/>
</dbReference>
<dbReference type="InterPro" id="IPR014722">
    <property type="entry name" value="Rib_uL2_dom2"/>
</dbReference>
<evidence type="ECO:0000313" key="4">
    <source>
        <dbReference type="Proteomes" id="UP000179099"/>
    </source>
</evidence>
<dbReference type="InterPro" id="IPR008991">
    <property type="entry name" value="Translation_prot_SH3-like_sf"/>
</dbReference>
<dbReference type="CDD" id="cd05794">
    <property type="entry name" value="S1_EF-P_repeat_2"/>
    <property type="match status" value="1"/>
</dbReference>
<evidence type="ECO:0000256" key="1">
    <source>
        <dbReference type="ARBA" id="ARBA00009479"/>
    </source>
</evidence>
<dbReference type="Gene3D" id="2.30.30.30">
    <property type="match status" value="1"/>
</dbReference>
<protein>
    <recommendedName>
        <fullName evidence="2">Elongation factor P C-terminal domain-containing protein</fullName>
    </recommendedName>
</protein>
<dbReference type="Proteomes" id="UP000179099">
    <property type="component" value="Unassembled WGS sequence"/>
</dbReference>
<dbReference type="PANTHER" id="PTHR30053:SF12">
    <property type="entry name" value="ELONGATION FACTOR P (EF-P) FAMILY PROTEIN"/>
    <property type="match status" value="1"/>
</dbReference>
<dbReference type="InterPro" id="IPR015365">
    <property type="entry name" value="Elong-fact-P_C"/>
</dbReference>
<dbReference type="GO" id="GO:0043043">
    <property type="term" value="P:peptide biosynthetic process"/>
    <property type="evidence" value="ECO:0007669"/>
    <property type="project" value="InterPro"/>
</dbReference>
<dbReference type="PIRSF" id="PIRSF005901">
    <property type="entry name" value="EF-P"/>
    <property type="match status" value="1"/>
</dbReference>
<gene>
    <name evidence="3" type="ORF">A2Y98_02670</name>
</gene>